<dbReference type="HOGENOM" id="CLU_009871_0_0_1"/>
<feature type="domain" description="Transmembrane protein TMEM132 C-terminal" evidence="9">
    <location>
        <begin position="787"/>
        <end position="866"/>
    </location>
</feature>
<evidence type="ECO:0000313" key="15">
    <source>
        <dbReference type="Ensembl" id="ENSTNIP00000006085.1"/>
    </source>
</evidence>
<accession>H3CCW2</accession>
<dbReference type="InterPro" id="IPR031436">
    <property type="entry name" value="TMEM132_C"/>
</dbReference>
<feature type="domain" description="Transmembrane protein TMEM132 second Ig-like" evidence="12">
    <location>
        <begin position="87"/>
        <end position="204"/>
    </location>
</feature>
<evidence type="ECO:0000259" key="9">
    <source>
        <dbReference type="Pfam" id="PF15706"/>
    </source>
</evidence>
<dbReference type="Pfam" id="PF15706">
    <property type="entry name" value="TMEM132_C"/>
    <property type="match status" value="1"/>
</dbReference>
<dbReference type="InterPro" id="IPR026307">
    <property type="entry name" value="TMEM132"/>
</dbReference>
<evidence type="ECO:0000256" key="7">
    <source>
        <dbReference type="SAM" id="Phobius"/>
    </source>
</evidence>
<dbReference type="InterPro" id="IPR031437">
    <property type="entry name" value="Ig_TMEM132_4th"/>
</dbReference>
<evidence type="ECO:0000256" key="1">
    <source>
        <dbReference type="ARBA" id="ARBA00004479"/>
    </source>
</evidence>
<feature type="region of interest" description="Disordered" evidence="6">
    <location>
        <begin position="884"/>
        <end position="903"/>
    </location>
</feature>
<evidence type="ECO:0008006" key="17">
    <source>
        <dbReference type="Google" id="ProtNLM"/>
    </source>
</evidence>
<dbReference type="OMA" id="LAIWIEF"/>
<evidence type="ECO:0000256" key="3">
    <source>
        <dbReference type="ARBA" id="ARBA00022692"/>
    </source>
</evidence>
<comment type="subcellular location">
    <subcellularLocation>
        <location evidence="1">Membrane</location>
        <topology evidence="1">Single-pass type I membrane protein</topology>
    </subcellularLocation>
</comment>
<reference evidence="15" key="2">
    <citation type="submission" date="2025-08" db="UniProtKB">
        <authorList>
            <consortium name="Ensembl"/>
        </authorList>
    </citation>
    <scope>IDENTIFICATION</scope>
</reference>
<evidence type="ECO:0000256" key="2">
    <source>
        <dbReference type="ARBA" id="ARBA00006166"/>
    </source>
</evidence>
<evidence type="ECO:0000259" key="8">
    <source>
        <dbReference type="Pfam" id="PF15705"/>
    </source>
</evidence>
<dbReference type="Ensembl" id="ENSTNIT00000006233.1">
    <property type="protein sequence ID" value="ENSTNIP00000006085.1"/>
    <property type="gene ID" value="ENSTNIG00000003497.1"/>
</dbReference>
<evidence type="ECO:0000256" key="4">
    <source>
        <dbReference type="ARBA" id="ARBA00022989"/>
    </source>
</evidence>
<proteinExistence type="inferred from homology"/>
<reference evidence="16" key="1">
    <citation type="journal article" date="2004" name="Nature">
        <title>Genome duplication in the teleost fish Tetraodon nigroviridis reveals the early vertebrate proto-karyotype.</title>
        <authorList>
            <person name="Jaillon O."/>
            <person name="Aury J.-M."/>
            <person name="Brunet F."/>
            <person name="Petit J.-L."/>
            <person name="Stange-Thomann N."/>
            <person name="Mauceli E."/>
            <person name="Bouneau L."/>
            <person name="Fischer C."/>
            <person name="Ozouf-Costaz C."/>
            <person name="Bernot A."/>
            <person name="Nicaud S."/>
            <person name="Jaffe D."/>
            <person name="Fisher S."/>
            <person name="Lutfalla G."/>
            <person name="Dossat C."/>
            <person name="Segurens B."/>
            <person name="Dasilva C."/>
            <person name="Salanoubat M."/>
            <person name="Levy M."/>
            <person name="Boudet N."/>
            <person name="Castellano S."/>
            <person name="Anthouard V."/>
            <person name="Jubin C."/>
            <person name="Castelli V."/>
            <person name="Katinka M."/>
            <person name="Vacherie B."/>
            <person name="Biemont C."/>
            <person name="Skalli Z."/>
            <person name="Cattolico L."/>
            <person name="Poulain J."/>
            <person name="De Berardinis V."/>
            <person name="Cruaud C."/>
            <person name="Duprat S."/>
            <person name="Brottier P."/>
            <person name="Coutanceau J.-P."/>
            <person name="Gouzy J."/>
            <person name="Parra G."/>
            <person name="Lardier G."/>
            <person name="Chapple C."/>
            <person name="McKernan K.J."/>
            <person name="McEwan P."/>
            <person name="Bosak S."/>
            <person name="Kellis M."/>
            <person name="Volff J.-N."/>
            <person name="Guigo R."/>
            <person name="Zody M.C."/>
            <person name="Mesirov J."/>
            <person name="Lindblad-Toh K."/>
            <person name="Birren B."/>
            <person name="Nusbaum C."/>
            <person name="Kahn D."/>
            <person name="Robinson-Rechavi M."/>
            <person name="Laudet V."/>
            <person name="Schachter V."/>
            <person name="Quetier F."/>
            <person name="Saurin W."/>
            <person name="Scarpelli C."/>
            <person name="Wincker P."/>
            <person name="Lander E.S."/>
            <person name="Weissenbach J."/>
            <person name="Roest Crollius H."/>
        </authorList>
    </citation>
    <scope>NUCLEOTIDE SEQUENCE [LARGE SCALE GENOMIC DNA]</scope>
</reference>
<evidence type="ECO:0000259" key="10">
    <source>
        <dbReference type="Pfam" id="PF16070"/>
    </source>
</evidence>
<dbReference type="Pfam" id="PF16070">
    <property type="entry name" value="Ig_TMEM132_4th"/>
    <property type="match status" value="1"/>
</dbReference>
<feature type="domain" description="Transmembrane protein TMEM132 cohesin-like" evidence="11">
    <location>
        <begin position="227"/>
        <end position="369"/>
    </location>
</feature>
<dbReference type="PANTHER" id="PTHR13388:SF25">
    <property type="entry name" value="SI:DKEY-112M2.1"/>
    <property type="match status" value="1"/>
</dbReference>
<feature type="compositionally biased region" description="Basic and acidic residues" evidence="6">
    <location>
        <begin position="746"/>
        <end position="756"/>
    </location>
</feature>
<dbReference type="PANTHER" id="PTHR13388">
    <property type="entry name" value="DETONATOR, ISOFORM E"/>
    <property type="match status" value="1"/>
</dbReference>
<dbReference type="Proteomes" id="UP000007303">
    <property type="component" value="Unassembled WGS sequence"/>
</dbReference>
<reference evidence="15" key="3">
    <citation type="submission" date="2025-09" db="UniProtKB">
        <authorList>
            <consortium name="Ensembl"/>
        </authorList>
    </citation>
    <scope>IDENTIFICATION</scope>
</reference>
<dbReference type="Pfam" id="PF23039">
    <property type="entry name" value="TMEM132_3rd"/>
    <property type="match status" value="1"/>
</dbReference>
<feature type="transmembrane region" description="Helical" evidence="7">
    <location>
        <begin position="817"/>
        <end position="840"/>
    </location>
</feature>
<feature type="region of interest" description="Disordered" evidence="6">
    <location>
        <begin position="746"/>
        <end position="808"/>
    </location>
</feature>
<dbReference type="AlphaFoldDB" id="H3CCW2"/>
<dbReference type="GeneTree" id="ENSGT00940000154702"/>
<dbReference type="Pfam" id="PF15705">
    <property type="entry name" value="TMEM132_N"/>
    <property type="match status" value="1"/>
</dbReference>
<dbReference type="InterPro" id="IPR055421">
    <property type="entry name" value="TMEM132_3rd"/>
</dbReference>
<keyword evidence="16" id="KW-1185">Reference proteome</keyword>
<evidence type="ECO:0000313" key="16">
    <source>
        <dbReference type="Proteomes" id="UP000007303"/>
    </source>
</evidence>
<sequence length="962" mass="104311">PVYLPVTYRILNAEAAFFLQEANQDVMRNASLQARTEAFFIQQAWQTPVLAVSYGPRSLQHLPPELLRAAPGPGSAATPPVLTPSWKLQAFIIRQRVHPSWPRVQVLFYLAGRRWGHNLPCVALVAFHETQEVRGGCRLEGPLGLCVAQLQPLAAWFGPPSVRPGRQGVPEPGRGTSVELYYLLQPPEEGGGACSLAASPQEQPRAGLAGQAPMQRIGSIRLLQPLVEQKLDQHFVVMVPSEAAGQGETLAAFLAAAAGASVQAFSLRVKMKEGVLFLGARASDPAAWAVSQDVRSEGHRVVTLHCQRKRNSFGGRTGAAGYQQVLQVDLEMNALLGPQWSQEVTWQLEYPSQTVTPEVTTLIHLAQQHLGGIVALAMDTELLNTAVLTGRSVAVPVKVVAVAADGAVADVTESAECRATDEHVIKVSERCDFVYVDGSETRGSGRAVLNFTYSYLSAQLRVSVWAPRLPLRIQVSDPELNQIKGWRVPLSSAPHRTSLPSDPGWSQQQGGCVAQYQSSALRVLTYFVADETGKPEGEEPEQHSYLLGSDWQVEVTQMVENWLRVEDPHLAQVDGPVLMGLRAGTTSVQVLSPLTSAVLAQTTIRVLDDRVSVTQLGVTLVSGLSLSLQLSPGSSRAIIATTTTHEVIELLEQESLISAWLQFSDGSLTPLDHYPPGRFTLTATSLEERVVQVQRSAAWKWPTVVAKGEGQGLVRVELRPSEACRPEMLGGVLAVGTASIRVRLGEPERLSRRTASEPDAGPPERSATTSRDRTRPSADSEPSAFSNHPNMAAVPHSRSSEDSPVPPRGPTTLEAGMFALLGVFCLAVLGFLVNCVSYAYKYHSKQLSLENPGMVSRDWVWLSQEEGLCLPGLLEEGQLLNGAETRANTGPTGRNDALNSPTTKRKRVKFTTFSKARSSSRCPGLGPLAPVQTSDIKWVCPDMEPGDPKDPRGYLEKLHKEL</sequence>
<feature type="domain" description="Transmembrane protein TMEM132 fifth" evidence="13">
    <location>
        <begin position="472"/>
        <end position="611"/>
    </location>
</feature>
<dbReference type="Pfam" id="PF23481">
    <property type="entry name" value="Ig_TMEM132_2nd"/>
    <property type="match status" value="1"/>
</dbReference>
<protein>
    <recommendedName>
        <fullName evidence="17">Transmembrane protein 132C</fullName>
    </recommendedName>
</protein>
<keyword evidence="4 7" id="KW-1133">Transmembrane helix</keyword>
<dbReference type="InterPro" id="IPR055424">
    <property type="entry name" value="Ig_TMEM132_6th"/>
</dbReference>
<feature type="domain" description="Transmembrane protein family 132 fourth" evidence="10">
    <location>
        <begin position="372"/>
        <end position="469"/>
    </location>
</feature>
<dbReference type="InterPro" id="IPR055422">
    <property type="entry name" value="Ig_TMEM132_2nd"/>
</dbReference>
<evidence type="ECO:0000259" key="11">
    <source>
        <dbReference type="Pfam" id="PF23039"/>
    </source>
</evidence>
<organism evidence="15 16">
    <name type="scientific">Tetraodon nigroviridis</name>
    <name type="common">Spotted green pufferfish</name>
    <name type="synonym">Chelonodon nigroviridis</name>
    <dbReference type="NCBI Taxonomy" id="99883"/>
    <lineage>
        <taxon>Eukaryota</taxon>
        <taxon>Metazoa</taxon>
        <taxon>Chordata</taxon>
        <taxon>Craniata</taxon>
        <taxon>Vertebrata</taxon>
        <taxon>Euteleostomi</taxon>
        <taxon>Actinopterygii</taxon>
        <taxon>Neopterygii</taxon>
        <taxon>Teleostei</taxon>
        <taxon>Neoteleostei</taxon>
        <taxon>Acanthomorphata</taxon>
        <taxon>Eupercaria</taxon>
        <taxon>Tetraodontiformes</taxon>
        <taxon>Tetradontoidea</taxon>
        <taxon>Tetraodontidae</taxon>
        <taxon>Tetraodon</taxon>
    </lineage>
</organism>
<evidence type="ECO:0000259" key="14">
    <source>
        <dbReference type="Pfam" id="PF23487"/>
    </source>
</evidence>
<feature type="region of interest" description="Disordered" evidence="6">
    <location>
        <begin position="942"/>
        <end position="962"/>
    </location>
</feature>
<comment type="similarity">
    <text evidence="2">Belongs to the TMEM132 family.</text>
</comment>
<dbReference type="InterPro" id="IPR031435">
    <property type="entry name" value="TMEM132_N"/>
</dbReference>
<dbReference type="Pfam" id="PF23486">
    <property type="entry name" value="Ig_TMEM132_5th"/>
    <property type="match status" value="1"/>
</dbReference>
<evidence type="ECO:0000256" key="6">
    <source>
        <dbReference type="SAM" id="MobiDB-lite"/>
    </source>
</evidence>
<feature type="compositionally biased region" description="Basic and acidic residues" evidence="6">
    <location>
        <begin position="946"/>
        <end position="962"/>
    </location>
</feature>
<keyword evidence="5 7" id="KW-0472">Membrane</keyword>
<keyword evidence="3 7" id="KW-0812">Transmembrane</keyword>
<dbReference type="InterPro" id="IPR055423">
    <property type="entry name" value="Ig_TMEM132_5th"/>
</dbReference>
<feature type="compositionally biased region" description="Polar residues" evidence="6">
    <location>
        <begin position="886"/>
        <end position="901"/>
    </location>
</feature>
<feature type="domain" description="Transmembrane protein TMEM132 sixth" evidence="14">
    <location>
        <begin position="612"/>
        <end position="725"/>
    </location>
</feature>
<dbReference type="GO" id="GO:0016020">
    <property type="term" value="C:membrane"/>
    <property type="evidence" value="ECO:0007669"/>
    <property type="project" value="UniProtKB-SubCell"/>
</dbReference>
<dbReference type="InParanoid" id="H3CCW2"/>
<evidence type="ECO:0000259" key="12">
    <source>
        <dbReference type="Pfam" id="PF23481"/>
    </source>
</evidence>
<name>H3CCW2_TETNG</name>
<evidence type="ECO:0000256" key="5">
    <source>
        <dbReference type="ARBA" id="ARBA00023136"/>
    </source>
</evidence>
<evidence type="ECO:0000259" key="13">
    <source>
        <dbReference type="Pfam" id="PF23486"/>
    </source>
</evidence>
<feature type="domain" description="Transmembrane protein TMEM132 N-terminal" evidence="8">
    <location>
        <begin position="6"/>
        <end position="67"/>
    </location>
</feature>
<dbReference type="Pfam" id="PF23487">
    <property type="entry name" value="Ig_TMEM132_6th"/>
    <property type="match status" value="1"/>
</dbReference>